<dbReference type="Proteomes" id="UP001497522">
    <property type="component" value="Chromosome 1"/>
</dbReference>
<gene>
    <name evidence="5" type="ORF">CSSPJE1EN2_LOCUS1756</name>
</gene>
<organism evidence="5 6">
    <name type="scientific">Sphagnum jensenii</name>
    <dbReference type="NCBI Taxonomy" id="128206"/>
    <lineage>
        <taxon>Eukaryota</taxon>
        <taxon>Viridiplantae</taxon>
        <taxon>Streptophyta</taxon>
        <taxon>Embryophyta</taxon>
        <taxon>Bryophyta</taxon>
        <taxon>Sphagnophytina</taxon>
        <taxon>Sphagnopsida</taxon>
        <taxon>Sphagnales</taxon>
        <taxon>Sphagnaceae</taxon>
        <taxon>Sphagnum</taxon>
    </lineage>
</organism>
<protein>
    <recommendedName>
        <fullName evidence="7">P53 and DNA damage-regulated protein 1</fullName>
    </recommendedName>
</protein>
<feature type="compositionally biased region" description="Basic and acidic residues" evidence="4">
    <location>
        <begin position="85"/>
        <end position="95"/>
    </location>
</feature>
<dbReference type="PANTHER" id="PTHR21162">
    <property type="entry name" value="P53 AND DNA DAMAGE-REGULATED PROTEIN"/>
    <property type="match status" value="1"/>
</dbReference>
<dbReference type="InterPro" id="IPR030482">
    <property type="entry name" value="PDRG1"/>
</dbReference>
<evidence type="ECO:0008006" key="7">
    <source>
        <dbReference type="Google" id="ProtNLM"/>
    </source>
</evidence>
<dbReference type="CDD" id="cd22860">
    <property type="entry name" value="PDRG1"/>
    <property type="match status" value="1"/>
</dbReference>
<feature type="compositionally biased region" description="Low complexity" evidence="4">
    <location>
        <begin position="51"/>
        <end position="60"/>
    </location>
</feature>
<feature type="region of interest" description="Disordered" evidence="4">
    <location>
        <begin position="46"/>
        <end position="95"/>
    </location>
</feature>
<keyword evidence="3" id="KW-0143">Chaperone</keyword>
<accession>A0ABP1A8C4</accession>
<keyword evidence="2" id="KW-0963">Cytoplasm</keyword>
<evidence type="ECO:0000313" key="5">
    <source>
        <dbReference type="EMBL" id="CAK9858761.1"/>
    </source>
</evidence>
<name>A0ABP1A8C4_9BRYO</name>
<evidence type="ECO:0000256" key="3">
    <source>
        <dbReference type="ARBA" id="ARBA00023186"/>
    </source>
</evidence>
<dbReference type="PANTHER" id="PTHR21162:SF0">
    <property type="entry name" value="P53 AND DNA DAMAGE-REGULATED PROTEIN 1"/>
    <property type="match status" value="1"/>
</dbReference>
<proteinExistence type="predicted"/>
<feature type="compositionally biased region" description="Gly residues" evidence="4">
    <location>
        <begin position="61"/>
        <end position="74"/>
    </location>
</feature>
<reference evidence="5 6" key="1">
    <citation type="submission" date="2024-03" db="EMBL/GenBank/DDBJ databases">
        <authorList>
            <consortium name="ELIXIR-Norway"/>
            <consortium name="Elixir Norway"/>
        </authorList>
    </citation>
    <scope>NUCLEOTIDE SEQUENCE [LARGE SCALE GENOMIC DNA]</scope>
</reference>
<evidence type="ECO:0000313" key="6">
    <source>
        <dbReference type="Proteomes" id="UP001497522"/>
    </source>
</evidence>
<evidence type="ECO:0000256" key="4">
    <source>
        <dbReference type="SAM" id="MobiDB-lite"/>
    </source>
</evidence>
<sequence length="172" mass="18609">MDGVQLLQKKLAEVEHVAEELFLARQQLVECDKARNGNREALTALRKQARTSRSSVSVSGKTGGGGGGGGGGDSSGIDSSSSQETRCRTCGDHDGSSRVWMMSSGTDMLIRLPFHSVHCELEQEQQRLEDKMKRLQSTVKDKTLELSDTGALSQTIGPNLLRAFVNLKDNSS</sequence>
<dbReference type="EMBL" id="OZ023702">
    <property type="protein sequence ID" value="CAK9858761.1"/>
    <property type="molecule type" value="Genomic_DNA"/>
</dbReference>
<keyword evidence="6" id="KW-1185">Reference proteome</keyword>
<comment type="subcellular location">
    <subcellularLocation>
        <location evidence="1">Cytoplasm</location>
    </subcellularLocation>
</comment>
<evidence type="ECO:0000256" key="1">
    <source>
        <dbReference type="ARBA" id="ARBA00004496"/>
    </source>
</evidence>
<evidence type="ECO:0000256" key="2">
    <source>
        <dbReference type="ARBA" id="ARBA00022490"/>
    </source>
</evidence>